<sequence>MHNRIPFSVAQYFLYYITYFIVLVYSRLLIYNVRGEIGARFGYTKRIPKREGGGSRWLKTVPMKN</sequence>
<keyword evidence="1" id="KW-0812">Transmembrane</keyword>
<accession>A0A5K7WW03</accession>
<dbReference type="Proteomes" id="UP000326951">
    <property type="component" value="Chromosome"/>
</dbReference>
<evidence type="ECO:0000313" key="2">
    <source>
        <dbReference type="EMBL" id="BBN98452.1"/>
    </source>
</evidence>
<protein>
    <submittedName>
        <fullName evidence="2">Uncharacterized protein</fullName>
    </submittedName>
</protein>
<dbReference type="EMBL" id="AP021853">
    <property type="protein sequence ID" value="BBN98452.1"/>
    <property type="molecule type" value="Genomic_DNA"/>
</dbReference>
<organism evidence="2 3">
    <name type="scientific">Sporolactobacillus terrae</name>
    <dbReference type="NCBI Taxonomy" id="269673"/>
    <lineage>
        <taxon>Bacteria</taxon>
        <taxon>Bacillati</taxon>
        <taxon>Bacillota</taxon>
        <taxon>Bacilli</taxon>
        <taxon>Bacillales</taxon>
        <taxon>Sporolactobacillaceae</taxon>
        <taxon>Sporolactobacillus</taxon>
    </lineage>
</organism>
<evidence type="ECO:0000256" key="1">
    <source>
        <dbReference type="SAM" id="Phobius"/>
    </source>
</evidence>
<feature type="transmembrane region" description="Helical" evidence="1">
    <location>
        <begin position="12"/>
        <end position="30"/>
    </location>
</feature>
<gene>
    <name evidence="2" type="ORF">St703_11570</name>
</gene>
<evidence type="ECO:0000313" key="3">
    <source>
        <dbReference type="Proteomes" id="UP000326951"/>
    </source>
</evidence>
<keyword evidence="1" id="KW-1133">Transmembrane helix</keyword>
<proteinExistence type="predicted"/>
<dbReference type="AlphaFoldDB" id="A0A5K7WW03"/>
<name>A0A5K7WW03_9BACL</name>
<reference evidence="2 3" key="1">
    <citation type="submission" date="2019-09" db="EMBL/GenBank/DDBJ databases">
        <title>Complete genome sequence of Sporolactobacillus terrae 70-3.</title>
        <authorList>
            <person name="Tanaka N."/>
            <person name="Shiwa Y."/>
            <person name="Fujita N."/>
            <person name="Tanasupawat S."/>
        </authorList>
    </citation>
    <scope>NUCLEOTIDE SEQUENCE [LARGE SCALE GENOMIC DNA]</scope>
    <source>
        <strain evidence="2 3">70-3</strain>
    </source>
</reference>
<keyword evidence="1" id="KW-0472">Membrane</keyword>